<protein>
    <submittedName>
        <fullName evidence="3">Uncharacterized protein</fullName>
    </submittedName>
</protein>
<sequence>MWKQETQHTGGPNAPHSSSYPMGTWTAIHLILIFCPFVRTSWYFDRRSKNRNKNRKKGCWTPLTQHSPLQLTERLTRLSAGKLEALHPRSSRGTQSGAQKSMTSSSARQIPAPRFSACRHSNDAVSVTAPRPDPMAMGGSERKTRRQDHHNRKVTRGGLSRCAPSCVRVWSRGFLSRFFLLRAEYTVSAALG</sequence>
<reference evidence="3 4" key="1">
    <citation type="journal article" date="2018" name="Mycol. Prog.">
        <title>Coniella lustricola, a new species from submerged detritus.</title>
        <authorList>
            <person name="Raudabaugh D.B."/>
            <person name="Iturriaga T."/>
            <person name="Carver A."/>
            <person name="Mondo S."/>
            <person name="Pangilinan J."/>
            <person name="Lipzen A."/>
            <person name="He G."/>
            <person name="Amirebrahimi M."/>
            <person name="Grigoriev I.V."/>
            <person name="Miller A.N."/>
        </authorList>
    </citation>
    <scope>NUCLEOTIDE SEQUENCE [LARGE SCALE GENOMIC DNA]</scope>
    <source>
        <strain evidence="3 4">B22-T-1</strain>
    </source>
</reference>
<dbReference type="EMBL" id="KZ678447">
    <property type="protein sequence ID" value="PSR84152.1"/>
    <property type="molecule type" value="Genomic_DNA"/>
</dbReference>
<evidence type="ECO:0000313" key="4">
    <source>
        <dbReference type="Proteomes" id="UP000241462"/>
    </source>
</evidence>
<proteinExistence type="predicted"/>
<feature type="compositionally biased region" description="Basic residues" evidence="1">
    <location>
        <begin position="143"/>
        <end position="155"/>
    </location>
</feature>
<keyword evidence="2" id="KW-0812">Transmembrane</keyword>
<gene>
    <name evidence="3" type="ORF">BD289DRAFT_265868</name>
</gene>
<feature type="region of interest" description="Disordered" evidence="1">
    <location>
        <begin position="83"/>
        <end position="158"/>
    </location>
</feature>
<organism evidence="3 4">
    <name type="scientific">Coniella lustricola</name>
    <dbReference type="NCBI Taxonomy" id="2025994"/>
    <lineage>
        <taxon>Eukaryota</taxon>
        <taxon>Fungi</taxon>
        <taxon>Dikarya</taxon>
        <taxon>Ascomycota</taxon>
        <taxon>Pezizomycotina</taxon>
        <taxon>Sordariomycetes</taxon>
        <taxon>Sordariomycetidae</taxon>
        <taxon>Diaporthales</taxon>
        <taxon>Schizoparmaceae</taxon>
        <taxon>Coniella</taxon>
    </lineage>
</organism>
<evidence type="ECO:0000256" key="1">
    <source>
        <dbReference type="SAM" id="MobiDB-lite"/>
    </source>
</evidence>
<keyword evidence="2" id="KW-1133">Transmembrane helix</keyword>
<evidence type="ECO:0000313" key="3">
    <source>
        <dbReference type="EMBL" id="PSR84152.1"/>
    </source>
</evidence>
<dbReference type="InParanoid" id="A0A2T3A783"/>
<keyword evidence="4" id="KW-1185">Reference proteome</keyword>
<feature type="transmembrane region" description="Helical" evidence="2">
    <location>
        <begin position="22"/>
        <end position="44"/>
    </location>
</feature>
<dbReference type="Proteomes" id="UP000241462">
    <property type="component" value="Unassembled WGS sequence"/>
</dbReference>
<name>A0A2T3A783_9PEZI</name>
<keyword evidence="2" id="KW-0472">Membrane</keyword>
<feature type="compositionally biased region" description="Polar residues" evidence="1">
    <location>
        <begin position="91"/>
        <end position="108"/>
    </location>
</feature>
<dbReference type="AlphaFoldDB" id="A0A2T3A783"/>
<evidence type="ECO:0000256" key="2">
    <source>
        <dbReference type="SAM" id="Phobius"/>
    </source>
</evidence>
<accession>A0A2T3A783</accession>